<protein>
    <submittedName>
        <fullName evidence="6">Helix-turn-helix transcriptional regulator</fullName>
    </submittedName>
</protein>
<dbReference type="InterPro" id="IPR018060">
    <property type="entry name" value="HTH_AraC"/>
</dbReference>
<evidence type="ECO:0000313" key="6">
    <source>
        <dbReference type="EMBL" id="MFC3156979.1"/>
    </source>
</evidence>
<sequence>MLNPSVELLDICLRVAAMGQIALLCLLFLRRPWRLAHLTLGWLAVCTAGYLSLTAPIADAHYGPLRGLLLVLTDSIAYALWLAVMLHFRDDFSPRRWPLALKGVLALYGLGFIYFFGVLQGIGWLHDANHLLSIALVAHIIIHLLNGMNDDLIDARRSLRVQATLIASVFFLYLASVELGPEFIRHHWLFSLSNAALVLFGVSTLSVALLLRPAQSNADELSNAAHPSGREAARQPNPLQVKLDAFLAQRGYTQTNLTIASLAHQLGCQEYQLRQLINRELGYRNFSDFLNRHRLPAAAEQLSSHRSPITTIALDLGYGSIGPFNRAFKTHFGCTPSDYRRQFQNRP</sequence>
<name>A0ABV7HT44_9GAMM</name>
<feature type="transmembrane region" description="Helical" evidence="4">
    <location>
        <begin position="6"/>
        <end position="28"/>
    </location>
</feature>
<evidence type="ECO:0000259" key="5">
    <source>
        <dbReference type="PROSITE" id="PS01124"/>
    </source>
</evidence>
<feature type="transmembrane region" description="Helical" evidence="4">
    <location>
        <begin position="35"/>
        <end position="53"/>
    </location>
</feature>
<dbReference type="PANTHER" id="PTHR43280">
    <property type="entry name" value="ARAC-FAMILY TRANSCRIPTIONAL REGULATOR"/>
    <property type="match status" value="1"/>
</dbReference>
<evidence type="ECO:0000256" key="4">
    <source>
        <dbReference type="SAM" id="Phobius"/>
    </source>
</evidence>
<keyword evidence="4" id="KW-0472">Membrane</keyword>
<dbReference type="SMART" id="SM00342">
    <property type="entry name" value="HTH_ARAC"/>
    <property type="match status" value="1"/>
</dbReference>
<feature type="transmembrane region" description="Helical" evidence="4">
    <location>
        <begin position="188"/>
        <end position="211"/>
    </location>
</feature>
<keyword evidence="2" id="KW-0238">DNA-binding</keyword>
<feature type="transmembrane region" description="Helical" evidence="4">
    <location>
        <begin position="128"/>
        <end position="146"/>
    </location>
</feature>
<reference evidence="7" key="1">
    <citation type="journal article" date="2019" name="Int. J. Syst. Evol. Microbiol.">
        <title>The Global Catalogue of Microorganisms (GCM) 10K type strain sequencing project: providing services to taxonomists for standard genome sequencing and annotation.</title>
        <authorList>
            <consortium name="The Broad Institute Genomics Platform"/>
            <consortium name="The Broad Institute Genome Sequencing Center for Infectious Disease"/>
            <person name="Wu L."/>
            <person name="Ma J."/>
        </authorList>
    </citation>
    <scope>NUCLEOTIDE SEQUENCE [LARGE SCALE GENOMIC DNA]</scope>
    <source>
        <strain evidence="7">KCTC 52141</strain>
    </source>
</reference>
<evidence type="ECO:0000256" key="1">
    <source>
        <dbReference type="ARBA" id="ARBA00023015"/>
    </source>
</evidence>
<organism evidence="6 7">
    <name type="scientific">Gilvimarinus japonicus</name>
    <dbReference type="NCBI Taxonomy" id="1796469"/>
    <lineage>
        <taxon>Bacteria</taxon>
        <taxon>Pseudomonadati</taxon>
        <taxon>Pseudomonadota</taxon>
        <taxon>Gammaproteobacteria</taxon>
        <taxon>Cellvibrionales</taxon>
        <taxon>Cellvibrionaceae</taxon>
        <taxon>Gilvimarinus</taxon>
    </lineage>
</organism>
<feature type="transmembrane region" description="Helical" evidence="4">
    <location>
        <begin position="100"/>
        <end position="122"/>
    </location>
</feature>
<dbReference type="InterPro" id="IPR020449">
    <property type="entry name" value="Tscrpt_reg_AraC-type_HTH"/>
</dbReference>
<evidence type="ECO:0000256" key="3">
    <source>
        <dbReference type="ARBA" id="ARBA00023163"/>
    </source>
</evidence>
<dbReference type="InterPro" id="IPR009057">
    <property type="entry name" value="Homeodomain-like_sf"/>
</dbReference>
<keyword evidence="3" id="KW-0804">Transcription</keyword>
<gene>
    <name evidence="6" type="ORF">ACFOEB_17350</name>
</gene>
<feature type="transmembrane region" description="Helical" evidence="4">
    <location>
        <begin position="65"/>
        <end position="88"/>
    </location>
</feature>
<keyword evidence="4" id="KW-1133">Transmembrane helix</keyword>
<keyword evidence="7" id="KW-1185">Reference proteome</keyword>
<dbReference type="PRINTS" id="PR00032">
    <property type="entry name" value="HTHARAC"/>
</dbReference>
<dbReference type="Proteomes" id="UP001595548">
    <property type="component" value="Unassembled WGS sequence"/>
</dbReference>
<feature type="transmembrane region" description="Helical" evidence="4">
    <location>
        <begin position="158"/>
        <end position="176"/>
    </location>
</feature>
<accession>A0ABV7HT44</accession>
<evidence type="ECO:0000256" key="2">
    <source>
        <dbReference type="ARBA" id="ARBA00023125"/>
    </source>
</evidence>
<comment type="caution">
    <text evidence="6">The sequence shown here is derived from an EMBL/GenBank/DDBJ whole genome shotgun (WGS) entry which is preliminary data.</text>
</comment>
<dbReference type="PANTHER" id="PTHR43280:SF29">
    <property type="entry name" value="ARAC-FAMILY TRANSCRIPTIONAL REGULATOR"/>
    <property type="match status" value="1"/>
</dbReference>
<dbReference type="InterPro" id="IPR018062">
    <property type="entry name" value="HTH_AraC-typ_CS"/>
</dbReference>
<dbReference type="Pfam" id="PF12833">
    <property type="entry name" value="HTH_18"/>
    <property type="match status" value="1"/>
</dbReference>
<feature type="domain" description="HTH araC/xylS-type" evidence="5">
    <location>
        <begin position="237"/>
        <end position="342"/>
    </location>
</feature>
<evidence type="ECO:0000313" key="7">
    <source>
        <dbReference type="Proteomes" id="UP001595548"/>
    </source>
</evidence>
<keyword evidence="4" id="KW-0812">Transmembrane</keyword>
<dbReference type="RefSeq" id="WP_382418495.1">
    <property type="nucleotide sequence ID" value="NZ_AP031500.1"/>
</dbReference>
<keyword evidence="1" id="KW-0805">Transcription regulation</keyword>
<dbReference type="EMBL" id="JBHRTL010000031">
    <property type="protein sequence ID" value="MFC3156979.1"/>
    <property type="molecule type" value="Genomic_DNA"/>
</dbReference>
<dbReference type="Gene3D" id="1.10.10.60">
    <property type="entry name" value="Homeodomain-like"/>
    <property type="match status" value="2"/>
</dbReference>
<dbReference type="SUPFAM" id="SSF46689">
    <property type="entry name" value="Homeodomain-like"/>
    <property type="match status" value="1"/>
</dbReference>
<dbReference type="PROSITE" id="PS01124">
    <property type="entry name" value="HTH_ARAC_FAMILY_2"/>
    <property type="match status" value="1"/>
</dbReference>
<dbReference type="PROSITE" id="PS00041">
    <property type="entry name" value="HTH_ARAC_FAMILY_1"/>
    <property type="match status" value="1"/>
</dbReference>
<proteinExistence type="predicted"/>